<dbReference type="PANTHER" id="PTHR43605">
    <property type="entry name" value="ACYL-COENZYME A SYNTHETASE"/>
    <property type="match status" value="1"/>
</dbReference>
<dbReference type="InterPro" id="IPR045851">
    <property type="entry name" value="AMP-bd_C_sf"/>
</dbReference>
<feature type="compositionally biased region" description="Polar residues" evidence="5">
    <location>
        <begin position="569"/>
        <end position="578"/>
    </location>
</feature>
<sequence>MSATETFRAARDQLLSYRTDIQSARENFRWPEFEHFNFALDWVDHLAYETARGDHNALVIIEEDGSSTQLTYRELADRSSQVANWLRSLGVQRGDGVMVMLNNQVELWETMLAGIKLGAVLLPTTVMLSPHDLQERIDRSEARWVVVNPDNAEKFEAVTGEMTVITTGTTRSDTEAQNLTHPRFSYVASFDADIAFTPDQPTPADDTVLLYFTSGTTSRAKMVAHSHLSYPVGHFTTVYWIGLEPGDVHLNVASPGWAKHAWSNFFAPLIAEATIFLYNYSRFDAEKLMQVMDDEGVTSFCAPPTVWRMLIQADLTKLKNPPDKVVAAGEPLNPRVINKVREDWNRDIRDGFGQTESTLQIANTPGQELKPGSVGRPLPGFEVVLIDPATDELIEGAGEGEVCLVADPRPVGLMKGYYRDPEKNDKAFRGGYYHTGDIMERDEQGIFTYIGRADDVFKASDYKLSPFELESAVIEHPAVAEVAVVPSPDPIRLSVPKAYVVLAAGHEPTAETAASIFAHTSTVLPPYAKIRRLEFAELPKTVSGKIRRVELRAKEREFHGEEGELTDQARATRTSTEGYNHEFSDTDVTA</sequence>
<feature type="domain" description="AMP-binding enzyme C-terminal" evidence="7">
    <location>
        <begin position="468"/>
        <end position="545"/>
    </location>
</feature>
<feature type="domain" description="AMP-dependent synthetase/ligase" evidence="6">
    <location>
        <begin position="52"/>
        <end position="418"/>
    </location>
</feature>
<dbReference type="GO" id="GO:0015645">
    <property type="term" value="F:fatty acid ligase activity"/>
    <property type="evidence" value="ECO:0007669"/>
    <property type="project" value="TreeGrafter"/>
</dbReference>
<keyword evidence="2" id="KW-0436">Ligase</keyword>
<dbReference type="InterPro" id="IPR025110">
    <property type="entry name" value="AMP-bd_C"/>
</dbReference>
<dbReference type="InterPro" id="IPR020845">
    <property type="entry name" value="AMP-binding_CS"/>
</dbReference>
<dbReference type="Gene3D" id="3.30.300.30">
    <property type="match status" value="1"/>
</dbReference>
<evidence type="ECO:0000256" key="5">
    <source>
        <dbReference type="SAM" id="MobiDB-lite"/>
    </source>
</evidence>
<dbReference type="EMBL" id="CP122566">
    <property type="protein sequence ID" value="WGH94225.1"/>
    <property type="molecule type" value="Genomic_DNA"/>
</dbReference>
<dbReference type="PROSITE" id="PS00455">
    <property type="entry name" value="AMP_BINDING"/>
    <property type="match status" value="1"/>
</dbReference>
<evidence type="ECO:0000256" key="2">
    <source>
        <dbReference type="ARBA" id="ARBA00022598"/>
    </source>
</evidence>
<dbReference type="FunFam" id="3.30.300.30:FF:000028">
    <property type="entry name" value="AMP-dependent synthetase"/>
    <property type="match status" value="1"/>
</dbReference>
<dbReference type="InterPro" id="IPR042099">
    <property type="entry name" value="ANL_N_sf"/>
</dbReference>
<dbReference type="AlphaFoldDB" id="A0AAJ6AQC3"/>
<protein>
    <submittedName>
        <fullName evidence="8">AMP-binding protein</fullName>
    </submittedName>
</protein>
<dbReference type="SUPFAM" id="SSF56801">
    <property type="entry name" value="Acetyl-CoA synthetase-like"/>
    <property type="match status" value="1"/>
</dbReference>
<feature type="region of interest" description="Disordered" evidence="5">
    <location>
        <begin position="558"/>
        <end position="590"/>
    </location>
</feature>
<proteinExistence type="inferred from homology"/>
<dbReference type="GO" id="GO:0006637">
    <property type="term" value="P:acyl-CoA metabolic process"/>
    <property type="evidence" value="ECO:0007669"/>
    <property type="project" value="TreeGrafter"/>
</dbReference>
<dbReference type="GO" id="GO:0005524">
    <property type="term" value="F:ATP binding"/>
    <property type="evidence" value="ECO:0007669"/>
    <property type="project" value="UniProtKB-KW"/>
</dbReference>
<keyword evidence="3" id="KW-0547">Nucleotide-binding</keyword>
<keyword evidence="9" id="KW-1185">Reference proteome</keyword>
<evidence type="ECO:0000256" key="3">
    <source>
        <dbReference type="ARBA" id="ARBA00022741"/>
    </source>
</evidence>
<dbReference type="Proteomes" id="UP001224674">
    <property type="component" value="Chromosome"/>
</dbReference>
<dbReference type="Pfam" id="PF00501">
    <property type="entry name" value="AMP-binding"/>
    <property type="match status" value="1"/>
</dbReference>
<comment type="similarity">
    <text evidence="1">Belongs to the ATP-dependent AMP-binding enzyme family.</text>
</comment>
<dbReference type="InterPro" id="IPR000873">
    <property type="entry name" value="AMP-dep_synth/lig_dom"/>
</dbReference>
<evidence type="ECO:0000256" key="1">
    <source>
        <dbReference type="ARBA" id="ARBA00006432"/>
    </source>
</evidence>
<name>A0AAJ6AQC3_9MICC</name>
<gene>
    <name evidence="8" type="ORF">QDX21_05405</name>
</gene>
<evidence type="ECO:0000313" key="8">
    <source>
        <dbReference type="EMBL" id="WGH94225.1"/>
    </source>
</evidence>
<dbReference type="GO" id="GO:0006633">
    <property type="term" value="P:fatty acid biosynthetic process"/>
    <property type="evidence" value="ECO:0007669"/>
    <property type="project" value="TreeGrafter"/>
</dbReference>
<dbReference type="Pfam" id="PF13193">
    <property type="entry name" value="AMP-binding_C"/>
    <property type="match status" value="1"/>
</dbReference>
<reference evidence="8 9" key="1">
    <citation type="submission" date="2023-03" db="EMBL/GenBank/DDBJ databases">
        <title>Complete genome sequences of several Auritidibacter ignavus strains isolated from ear infections.</title>
        <authorList>
            <person name="Baehr T."/>
            <person name="Baumhoegger A.M."/>
        </authorList>
    </citation>
    <scope>NUCLEOTIDE SEQUENCE [LARGE SCALE GENOMIC DNA]</scope>
    <source>
        <strain evidence="8 9">BABAE-6</strain>
    </source>
</reference>
<evidence type="ECO:0000256" key="4">
    <source>
        <dbReference type="ARBA" id="ARBA00022840"/>
    </source>
</evidence>
<evidence type="ECO:0000259" key="7">
    <source>
        <dbReference type="Pfam" id="PF13193"/>
    </source>
</evidence>
<keyword evidence="4" id="KW-0067">ATP-binding</keyword>
<accession>A0AAJ6AQC3</accession>
<evidence type="ECO:0000313" key="9">
    <source>
        <dbReference type="Proteomes" id="UP001224674"/>
    </source>
</evidence>
<dbReference type="RefSeq" id="WP_279675310.1">
    <property type="nucleotide sequence ID" value="NZ_CP122566.1"/>
</dbReference>
<dbReference type="GO" id="GO:0004321">
    <property type="term" value="F:fatty-acyl-CoA synthase activity"/>
    <property type="evidence" value="ECO:0007669"/>
    <property type="project" value="TreeGrafter"/>
</dbReference>
<dbReference type="InterPro" id="IPR051087">
    <property type="entry name" value="Mitochondrial_ACSM"/>
</dbReference>
<organism evidence="8 9">
    <name type="scientific">Auritidibacter ignavus</name>
    <dbReference type="NCBI Taxonomy" id="678932"/>
    <lineage>
        <taxon>Bacteria</taxon>
        <taxon>Bacillati</taxon>
        <taxon>Actinomycetota</taxon>
        <taxon>Actinomycetes</taxon>
        <taxon>Micrococcales</taxon>
        <taxon>Micrococcaceae</taxon>
        <taxon>Auritidibacter</taxon>
    </lineage>
</organism>
<dbReference type="GO" id="GO:0016405">
    <property type="term" value="F:CoA-ligase activity"/>
    <property type="evidence" value="ECO:0007669"/>
    <property type="project" value="UniProtKB-ARBA"/>
</dbReference>
<dbReference type="PANTHER" id="PTHR43605:SF10">
    <property type="entry name" value="ACYL-COA SYNTHETASE MEDIUM CHAIN FAMILY MEMBER 3"/>
    <property type="match status" value="1"/>
</dbReference>
<evidence type="ECO:0000259" key="6">
    <source>
        <dbReference type="Pfam" id="PF00501"/>
    </source>
</evidence>
<dbReference type="Gene3D" id="3.40.50.12780">
    <property type="entry name" value="N-terminal domain of ligase-like"/>
    <property type="match status" value="1"/>
</dbReference>